<dbReference type="InterPro" id="IPR000212">
    <property type="entry name" value="DNA_helicase_UvrD/REP"/>
</dbReference>
<dbReference type="InterPro" id="IPR014017">
    <property type="entry name" value="DNA_helicase_UvrD-like_C"/>
</dbReference>
<evidence type="ECO:0000313" key="15">
    <source>
        <dbReference type="Proteomes" id="UP000713904"/>
    </source>
</evidence>
<organism evidence="14 15">
    <name type="scientific">Peptostreptococcus canis</name>
    <dbReference type="NCBI Taxonomy" id="1159213"/>
    <lineage>
        <taxon>Bacteria</taxon>
        <taxon>Bacillati</taxon>
        <taxon>Bacillota</taxon>
        <taxon>Clostridia</taxon>
        <taxon>Peptostreptococcales</taxon>
        <taxon>Peptostreptococcaceae</taxon>
        <taxon>Peptostreptococcus</taxon>
    </lineage>
</organism>
<evidence type="ECO:0000256" key="10">
    <source>
        <dbReference type="ARBA" id="ARBA00048988"/>
    </source>
</evidence>
<name>A0ABR6TJN6_9FIRM</name>
<sequence>MQELNNEQKKAVEHLDGPCLVLAGPGSGKTRVIAHRIVNLVVEKNIPPTRILAISFTKVSSLDIKKKTIELSNDDRIKKVNFGTFHSIFFRILRRYDNIGLEDLISENDRYQLMKIILKQNKITNFSEDDIGEVLSEISYVKNELMNAKKFKSSKFDSDVFENIYNSYENGKNKINKIDFDDMLIKTYEILFKNEEILNIIRQVFRYILIDEFQDINKVQFEIIKLIAHNKNNLFVVGDEDQSIYGFRGSRPDFMVDFSNYFENAKKIFLKKNYRSKRNIISISQNLISKNTNRYKKTIIPEIKQDGDIKIQYSLDIDDEAKKIASEIKLLVEKGREYSDFAIIYRTNRQSRAFVDVFMDNRIPFILKDVPRSIYDHWVSLDLIAYLKVAVGISSNDDWARIINKPYRYISKSVIKKAIDSDDFFEYLIKTDDIKSFQKKDLEDLYEDLNYIKGLAPEYAISYIRSTLDYDRYILEYCHDRKIKSKQIIEVMDEFEISSKGYKTILDFFKHISEVKVEIKKRTENKVNNSMNSIMSEGVILTTMHSAKGLEFKNVYVVGVNEGTIPFNNSEDIEDMNLEEERRLMYVAVTRAKESLTISIPQKKFNKKINQSRFIKELYGK</sequence>
<evidence type="ECO:0000256" key="8">
    <source>
        <dbReference type="ARBA" id="ARBA00034617"/>
    </source>
</evidence>
<dbReference type="EC" id="5.6.2.4" evidence="9"/>
<evidence type="ECO:0000256" key="11">
    <source>
        <dbReference type="PROSITE-ProRule" id="PRU00560"/>
    </source>
</evidence>
<accession>A0ABR6TJN6</accession>
<dbReference type="InterPro" id="IPR013986">
    <property type="entry name" value="DExx_box_DNA_helicase_dom_sf"/>
</dbReference>
<dbReference type="Gene3D" id="1.10.486.10">
    <property type="entry name" value="PCRA, domain 4"/>
    <property type="match status" value="1"/>
</dbReference>
<dbReference type="CDD" id="cd17932">
    <property type="entry name" value="DEXQc_UvrD"/>
    <property type="match status" value="1"/>
</dbReference>
<comment type="catalytic activity">
    <reaction evidence="8">
        <text>Couples ATP hydrolysis with the unwinding of duplex DNA by translocating in the 3'-5' direction.</text>
        <dbReference type="EC" id="5.6.2.4"/>
    </reaction>
</comment>
<evidence type="ECO:0000256" key="1">
    <source>
        <dbReference type="ARBA" id="ARBA00009922"/>
    </source>
</evidence>
<keyword evidence="5 11" id="KW-0067">ATP-binding</keyword>
<evidence type="ECO:0000256" key="4">
    <source>
        <dbReference type="ARBA" id="ARBA00022806"/>
    </source>
</evidence>
<keyword evidence="6" id="KW-0238">DNA-binding</keyword>
<reference evidence="14 15" key="1">
    <citation type="submission" date="2020-05" db="EMBL/GenBank/DDBJ databases">
        <title>Draft genome of xy-202 and genomic insight in genome of the genus Peptostreptococcus.</title>
        <authorList>
            <person name="Zhang Z."/>
        </authorList>
    </citation>
    <scope>NUCLEOTIDE SEQUENCE [LARGE SCALE GENOMIC DNA]</scope>
    <source>
        <strain evidence="14 15">DSM 27025</strain>
    </source>
</reference>
<dbReference type="Pfam" id="PF00580">
    <property type="entry name" value="UvrD-helicase"/>
    <property type="match status" value="1"/>
</dbReference>
<comment type="catalytic activity">
    <reaction evidence="10">
        <text>ATP + H2O = ADP + phosphate + H(+)</text>
        <dbReference type="Rhea" id="RHEA:13065"/>
        <dbReference type="ChEBI" id="CHEBI:15377"/>
        <dbReference type="ChEBI" id="CHEBI:15378"/>
        <dbReference type="ChEBI" id="CHEBI:30616"/>
        <dbReference type="ChEBI" id="CHEBI:43474"/>
        <dbReference type="ChEBI" id="CHEBI:456216"/>
        <dbReference type="EC" id="5.6.2.4"/>
    </reaction>
</comment>
<dbReference type="Gene3D" id="3.40.50.300">
    <property type="entry name" value="P-loop containing nucleotide triphosphate hydrolases"/>
    <property type="match status" value="2"/>
</dbReference>
<evidence type="ECO:0000259" key="13">
    <source>
        <dbReference type="PROSITE" id="PS51217"/>
    </source>
</evidence>
<proteinExistence type="inferred from homology"/>
<keyword evidence="2 11" id="KW-0547">Nucleotide-binding</keyword>
<evidence type="ECO:0000256" key="6">
    <source>
        <dbReference type="ARBA" id="ARBA00023125"/>
    </source>
</evidence>
<evidence type="ECO:0000256" key="5">
    <source>
        <dbReference type="ARBA" id="ARBA00022840"/>
    </source>
</evidence>
<dbReference type="PANTHER" id="PTHR11070">
    <property type="entry name" value="UVRD / RECB / PCRA DNA HELICASE FAMILY MEMBER"/>
    <property type="match status" value="1"/>
</dbReference>
<feature type="domain" description="UvrD-like helicase ATP-binding" evidence="12">
    <location>
        <begin position="2"/>
        <end position="277"/>
    </location>
</feature>
<evidence type="ECO:0000256" key="9">
    <source>
        <dbReference type="ARBA" id="ARBA00034808"/>
    </source>
</evidence>
<keyword evidence="3 11" id="KW-0378">Hydrolase</keyword>
<dbReference type="PANTHER" id="PTHR11070:SF2">
    <property type="entry name" value="ATP-DEPENDENT DNA HELICASE SRS2"/>
    <property type="match status" value="1"/>
</dbReference>
<dbReference type="RefSeq" id="WP_185623389.1">
    <property type="nucleotide sequence ID" value="NZ_JABGBW010000001.1"/>
</dbReference>
<feature type="binding site" evidence="11">
    <location>
        <begin position="23"/>
        <end position="30"/>
    </location>
    <ligand>
        <name>ATP</name>
        <dbReference type="ChEBI" id="CHEBI:30616"/>
    </ligand>
</feature>
<dbReference type="SUPFAM" id="SSF52540">
    <property type="entry name" value="P-loop containing nucleoside triphosphate hydrolases"/>
    <property type="match status" value="1"/>
</dbReference>
<evidence type="ECO:0000256" key="7">
    <source>
        <dbReference type="ARBA" id="ARBA00023235"/>
    </source>
</evidence>
<evidence type="ECO:0000256" key="3">
    <source>
        <dbReference type="ARBA" id="ARBA00022801"/>
    </source>
</evidence>
<dbReference type="Proteomes" id="UP000713904">
    <property type="component" value="Unassembled WGS sequence"/>
</dbReference>
<gene>
    <name evidence="14" type="ORF">HLB29_01495</name>
</gene>
<comment type="similarity">
    <text evidence="1">Belongs to the helicase family. UvrD subfamily.</text>
</comment>
<dbReference type="PROSITE" id="PS51198">
    <property type="entry name" value="UVRD_HELICASE_ATP_BIND"/>
    <property type="match status" value="1"/>
</dbReference>
<evidence type="ECO:0000259" key="12">
    <source>
        <dbReference type="PROSITE" id="PS51198"/>
    </source>
</evidence>
<keyword evidence="15" id="KW-1185">Reference proteome</keyword>
<comment type="caution">
    <text evidence="14">The sequence shown here is derived from an EMBL/GenBank/DDBJ whole genome shotgun (WGS) entry which is preliminary data.</text>
</comment>
<feature type="domain" description="UvrD-like helicase C-terminal" evidence="13">
    <location>
        <begin position="278"/>
        <end position="549"/>
    </location>
</feature>
<evidence type="ECO:0000313" key="14">
    <source>
        <dbReference type="EMBL" id="MBC2575358.1"/>
    </source>
</evidence>
<dbReference type="GO" id="GO:0004386">
    <property type="term" value="F:helicase activity"/>
    <property type="evidence" value="ECO:0007669"/>
    <property type="project" value="UniProtKB-KW"/>
</dbReference>
<dbReference type="InterPro" id="IPR027417">
    <property type="entry name" value="P-loop_NTPase"/>
</dbReference>
<protein>
    <recommendedName>
        <fullName evidence="9">DNA 3'-5' helicase</fullName>
        <ecNumber evidence="9">5.6.2.4</ecNumber>
    </recommendedName>
</protein>
<dbReference type="InterPro" id="IPR014016">
    <property type="entry name" value="UvrD-like_ATP-bd"/>
</dbReference>
<dbReference type="EMBL" id="JABGBW010000001">
    <property type="protein sequence ID" value="MBC2575358.1"/>
    <property type="molecule type" value="Genomic_DNA"/>
</dbReference>
<dbReference type="PROSITE" id="PS51217">
    <property type="entry name" value="UVRD_HELICASE_CTER"/>
    <property type="match status" value="1"/>
</dbReference>
<evidence type="ECO:0000256" key="2">
    <source>
        <dbReference type="ARBA" id="ARBA00022741"/>
    </source>
</evidence>
<dbReference type="Pfam" id="PF13361">
    <property type="entry name" value="UvrD_C"/>
    <property type="match status" value="1"/>
</dbReference>
<dbReference type="Gene3D" id="1.10.10.160">
    <property type="match status" value="1"/>
</dbReference>
<keyword evidence="7" id="KW-0413">Isomerase</keyword>
<keyword evidence="4 11" id="KW-0347">Helicase</keyword>